<accession>A0ABR2F8S5</accession>
<dbReference type="EMBL" id="JBBPBM010000007">
    <property type="protein sequence ID" value="KAK8574727.1"/>
    <property type="molecule type" value="Genomic_DNA"/>
</dbReference>
<comment type="caution">
    <text evidence="7">The sequence shown here is derived from an EMBL/GenBank/DDBJ whole genome shotgun (WGS) entry which is preliminary data.</text>
</comment>
<reference evidence="7 8" key="1">
    <citation type="journal article" date="2024" name="G3 (Bethesda)">
        <title>Genome assembly of Hibiscus sabdariffa L. provides insights into metabolisms of medicinal natural products.</title>
        <authorList>
            <person name="Kim T."/>
        </authorList>
    </citation>
    <scope>NUCLEOTIDE SEQUENCE [LARGE SCALE GENOMIC DNA]</scope>
    <source>
        <strain evidence="7">TK-2024</strain>
        <tissue evidence="7">Old leaves</tissue>
    </source>
</reference>
<keyword evidence="2" id="KW-0813">Transport</keyword>
<evidence type="ECO:0000256" key="4">
    <source>
        <dbReference type="ARBA" id="ARBA00023242"/>
    </source>
</evidence>
<name>A0ABR2F8S5_9ROSI</name>
<comment type="subcellular location">
    <subcellularLocation>
        <location evidence="1">Nucleus</location>
    </subcellularLocation>
</comment>
<evidence type="ECO:0000313" key="7">
    <source>
        <dbReference type="EMBL" id="KAK8574727.1"/>
    </source>
</evidence>
<dbReference type="PANTHER" id="PTHR21527">
    <property type="entry name" value="NUCLEOPORIN NUP35"/>
    <property type="match status" value="1"/>
</dbReference>
<organism evidence="7 8">
    <name type="scientific">Hibiscus sabdariffa</name>
    <name type="common">roselle</name>
    <dbReference type="NCBI Taxonomy" id="183260"/>
    <lineage>
        <taxon>Eukaryota</taxon>
        <taxon>Viridiplantae</taxon>
        <taxon>Streptophyta</taxon>
        <taxon>Embryophyta</taxon>
        <taxon>Tracheophyta</taxon>
        <taxon>Spermatophyta</taxon>
        <taxon>Magnoliopsida</taxon>
        <taxon>eudicotyledons</taxon>
        <taxon>Gunneridae</taxon>
        <taxon>Pentapetalae</taxon>
        <taxon>rosids</taxon>
        <taxon>malvids</taxon>
        <taxon>Malvales</taxon>
        <taxon>Malvaceae</taxon>
        <taxon>Malvoideae</taxon>
        <taxon>Hibiscus</taxon>
    </lineage>
</organism>
<feature type="compositionally biased region" description="Polar residues" evidence="5">
    <location>
        <begin position="1"/>
        <end position="10"/>
    </location>
</feature>
<evidence type="ECO:0000256" key="1">
    <source>
        <dbReference type="ARBA" id="ARBA00004123"/>
    </source>
</evidence>
<keyword evidence="3" id="KW-0509">mRNA transport</keyword>
<dbReference type="PANTHER" id="PTHR21527:SF6">
    <property type="entry name" value="NUCLEOPORIN NUP35"/>
    <property type="match status" value="1"/>
</dbReference>
<dbReference type="InterPro" id="IPR007846">
    <property type="entry name" value="RRM_NUP35_dom"/>
</dbReference>
<feature type="region of interest" description="Disordered" evidence="5">
    <location>
        <begin position="1"/>
        <end position="38"/>
    </location>
</feature>
<feature type="domain" description="RRM Nup35-type" evidence="6">
    <location>
        <begin position="144"/>
        <end position="180"/>
    </location>
</feature>
<feature type="compositionally biased region" description="Polar residues" evidence="5">
    <location>
        <begin position="85"/>
        <end position="133"/>
    </location>
</feature>
<feature type="region of interest" description="Disordered" evidence="5">
    <location>
        <begin position="73"/>
        <end position="153"/>
    </location>
</feature>
<evidence type="ECO:0000256" key="3">
    <source>
        <dbReference type="ARBA" id="ARBA00022816"/>
    </source>
</evidence>
<gene>
    <name evidence="7" type="ORF">V6N12_062412</name>
</gene>
<dbReference type="Pfam" id="PF05172">
    <property type="entry name" value="RRM_Nup35"/>
    <property type="match status" value="1"/>
</dbReference>
<sequence>MSTAVHTTPKSGRKSLLFQDLASPSPVSARRGKFSTPGQAAAVSALWQQNFGGSDLPPPPMYTLAESGILDYPMSPEIKSDPRNPIQSSGRDFSTPGKINSGASTSFAILNGQQNQQNPTSLSWWSPTKMSGSEQDEKGKGSPNRSDAQKALSKNGMQINGVLIVGVKSVDLMQREALNERMNNQAFMTLPPPSGRTSELNNFRPSRPYYLQNGNTNSRHSGGAAIANPTKSLGTKVMEYMFGY</sequence>
<evidence type="ECO:0000256" key="2">
    <source>
        <dbReference type="ARBA" id="ARBA00022448"/>
    </source>
</evidence>
<dbReference type="Proteomes" id="UP001472677">
    <property type="component" value="Unassembled WGS sequence"/>
</dbReference>
<evidence type="ECO:0000259" key="6">
    <source>
        <dbReference type="Pfam" id="PF05172"/>
    </source>
</evidence>
<keyword evidence="4" id="KW-0539">Nucleus</keyword>
<evidence type="ECO:0000313" key="8">
    <source>
        <dbReference type="Proteomes" id="UP001472677"/>
    </source>
</evidence>
<proteinExistence type="predicted"/>
<protein>
    <recommendedName>
        <fullName evidence="6">RRM Nup35-type domain-containing protein</fullName>
    </recommendedName>
</protein>
<keyword evidence="8" id="KW-1185">Reference proteome</keyword>
<evidence type="ECO:0000256" key="5">
    <source>
        <dbReference type="SAM" id="MobiDB-lite"/>
    </source>
</evidence>